<keyword evidence="1" id="KW-0378">Hydrolase</keyword>
<dbReference type="InterPro" id="IPR023365">
    <property type="entry name" value="Sortase_dom-sf"/>
</dbReference>
<dbReference type="Pfam" id="PF04203">
    <property type="entry name" value="Sortase"/>
    <property type="match status" value="1"/>
</dbReference>
<feature type="region of interest" description="Disordered" evidence="2">
    <location>
        <begin position="39"/>
        <end position="62"/>
    </location>
</feature>
<protein>
    <submittedName>
        <fullName evidence="3">Class F sortase</fullName>
    </submittedName>
</protein>
<dbReference type="Gene3D" id="2.40.260.10">
    <property type="entry name" value="Sortase"/>
    <property type="match status" value="1"/>
</dbReference>
<evidence type="ECO:0000313" key="4">
    <source>
        <dbReference type="Proteomes" id="UP001595765"/>
    </source>
</evidence>
<name>A0ABV8HZQ2_9ACTN</name>
<dbReference type="SUPFAM" id="SSF63817">
    <property type="entry name" value="Sortase"/>
    <property type="match status" value="1"/>
</dbReference>
<evidence type="ECO:0000256" key="2">
    <source>
        <dbReference type="SAM" id="MobiDB-lite"/>
    </source>
</evidence>
<reference evidence="4" key="1">
    <citation type="journal article" date="2019" name="Int. J. Syst. Evol. Microbiol.">
        <title>The Global Catalogue of Microorganisms (GCM) 10K type strain sequencing project: providing services to taxonomists for standard genome sequencing and annotation.</title>
        <authorList>
            <consortium name="The Broad Institute Genomics Platform"/>
            <consortium name="The Broad Institute Genome Sequencing Center for Infectious Disease"/>
            <person name="Wu L."/>
            <person name="Ma J."/>
        </authorList>
    </citation>
    <scope>NUCLEOTIDE SEQUENCE [LARGE SCALE GENOMIC DNA]</scope>
    <source>
        <strain evidence="4">CGMCC 4.7237</strain>
    </source>
</reference>
<evidence type="ECO:0000313" key="3">
    <source>
        <dbReference type="EMBL" id="MFC4036418.1"/>
    </source>
</evidence>
<dbReference type="EMBL" id="JBHSBB010000050">
    <property type="protein sequence ID" value="MFC4036418.1"/>
    <property type="molecule type" value="Genomic_DNA"/>
</dbReference>
<comment type="caution">
    <text evidence="3">The sequence shown here is derived from an EMBL/GenBank/DDBJ whole genome shotgun (WGS) entry which is preliminary data.</text>
</comment>
<dbReference type="InterPro" id="IPR005754">
    <property type="entry name" value="Sortase"/>
</dbReference>
<dbReference type="InterPro" id="IPR042001">
    <property type="entry name" value="Sortase_F"/>
</dbReference>
<keyword evidence="4" id="KW-1185">Reference proteome</keyword>
<proteinExistence type="predicted"/>
<sequence>MTDGANGAIWKRPGRRKWTAPAAGLLLLAVWLVGHHGGVPGTGGRTESEAAGDHPERLLPPHAPLRAATPERIDIGSIGLHAGLVPRGLSDGTVDPPPYATPDVAGWYRGGPTPGAPGAALIVGHVDTETGAAVFYALRTVRPGARVDITRADGTVAEFSVEAVETVPKAHFDPARVYGSTARPELRLITCGGTFDRAARTYSANLVVFAALTGSHRA</sequence>
<gene>
    <name evidence="3" type="ORF">ACFO3J_34005</name>
</gene>
<organism evidence="3 4">
    <name type="scientific">Streptomyces polygonati</name>
    <dbReference type="NCBI Taxonomy" id="1617087"/>
    <lineage>
        <taxon>Bacteria</taxon>
        <taxon>Bacillati</taxon>
        <taxon>Actinomycetota</taxon>
        <taxon>Actinomycetes</taxon>
        <taxon>Kitasatosporales</taxon>
        <taxon>Streptomycetaceae</taxon>
        <taxon>Streptomyces</taxon>
    </lineage>
</organism>
<feature type="compositionally biased region" description="Basic and acidic residues" evidence="2">
    <location>
        <begin position="46"/>
        <end position="59"/>
    </location>
</feature>
<dbReference type="NCBIfam" id="NF033748">
    <property type="entry name" value="class_F_sortase"/>
    <property type="match status" value="1"/>
</dbReference>
<dbReference type="Proteomes" id="UP001595765">
    <property type="component" value="Unassembled WGS sequence"/>
</dbReference>
<evidence type="ECO:0000256" key="1">
    <source>
        <dbReference type="ARBA" id="ARBA00022801"/>
    </source>
</evidence>
<dbReference type="RefSeq" id="WP_386438075.1">
    <property type="nucleotide sequence ID" value="NZ_JBHSBB010000050.1"/>
</dbReference>
<accession>A0ABV8HZQ2</accession>
<dbReference type="CDD" id="cd05829">
    <property type="entry name" value="Sortase_F"/>
    <property type="match status" value="1"/>
</dbReference>